<dbReference type="EnsemblMetazoa" id="CLYHEMT023829.1">
    <property type="protein sequence ID" value="CLYHEMP023829.1"/>
    <property type="gene ID" value="CLYHEMG023829"/>
</dbReference>
<evidence type="ECO:0000259" key="4">
    <source>
        <dbReference type="Pfam" id="PF04677"/>
    </source>
</evidence>
<keyword evidence="6" id="KW-1185">Reference proteome</keyword>
<dbReference type="OrthoDB" id="444325at2759"/>
<dbReference type="GO" id="GO:0000398">
    <property type="term" value="P:mRNA splicing, via spliceosome"/>
    <property type="evidence" value="ECO:0007669"/>
    <property type="project" value="TreeGrafter"/>
</dbReference>
<dbReference type="Gene3D" id="3.30.428.10">
    <property type="entry name" value="HIT-like"/>
    <property type="match status" value="1"/>
</dbReference>
<dbReference type="Proteomes" id="UP000594262">
    <property type="component" value="Unplaced"/>
</dbReference>
<dbReference type="GO" id="GO:0071014">
    <property type="term" value="C:post-mRNA release spliceosomal complex"/>
    <property type="evidence" value="ECO:0007669"/>
    <property type="project" value="TreeGrafter"/>
</dbReference>
<feature type="domain" description="Cwf19-like C-terminal" evidence="4">
    <location>
        <begin position="312"/>
        <end position="420"/>
    </location>
</feature>
<dbReference type="InterPro" id="IPR036265">
    <property type="entry name" value="HIT-like_sf"/>
</dbReference>
<feature type="region of interest" description="Disordered" evidence="2">
    <location>
        <begin position="270"/>
        <end position="307"/>
    </location>
</feature>
<evidence type="ECO:0000313" key="5">
    <source>
        <dbReference type="EnsemblMetazoa" id="CLYHEMP023829.1"/>
    </source>
</evidence>
<dbReference type="AlphaFoldDB" id="A0A7M5XJ70"/>
<evidence type="ECO:0000256" key="2">
    <source>
        <dbReference type="SAM" id="MobiDB-lite"/>
    </source>
</evidence>
<evidence type="ECO:0000256" key="1">
    <source>
        <dbReference type="ARBA" id="ARBA00006795"/>
    </source>
</evidence>
<dbReference type="Pfam" id="PF04677">
    <property type="entry name" value="CwfJ_C_1"/>
    <property type="match status" value="1"/>
</dbReference>
<dbReference type="SUPFAM" id="SSF54197">
    <property type="entry name" value="HIT-like"/>
    <property type="match status" value="1"/>
</dbReference>
<comment type="similarity">
    <text evidence="1">Belongs to the CWF19 family.</text>
</comment>
<name>A0A7M5XJ70_9CNID</name>
<dbReference type="Pfam" id="PF04676">
    <property type="entry name" value="CwfJ_C_2"/>
    <property type="match status" value="1"/>
</dbReference>
<protein>
    <recommendedName>
        <fullName evidence="7">CWF19-like protein 1</fullName>
    </recommendedName>
</protein>
<dbReference type="InterPro" id="IPR006768">
    <property type="entry name" value="Cwf19-like_C_dom-1"/>
</dbReference>
<dbReference type="CDD" id="cd07380">
    <property type="entry name" value="MPP_CWF19_N"/>
    <property type="match status" value="1"/>
</dbReference>
<dbReference type="GeneID" id="136816624"/>
<dbReference type="PANTHER" id="PTHR12072:SF4">
    <property type="entry name" value="CWF19-LIKE PROTEIN 1"/>
    <property type="match status" value="1"/>
</dbReference>
<organism evidence="5 6">
    <name type="scientific">Clytia hemisphaerica</name>
    <dbReference type="NCBI Taxonomy" id="252671"/>
    <lineage>
        <taxon>Eukaryota</taxon>
        <taxon>Metazoa</taxon>
        <taxon>Cnidaria</taxon>
        <taxon>Hydrozoa</taxon>
        <taxon>Hydroidolina</taxon>
        <taxon>Leptothecata</taxon>
        <taxon>Obeliida</taxon>
        <taxon>Clytiidae</taxon>
        <taxon>Clytia</taxon>
    </lineage>
</organism>
<dbReference type="GO" id="GO:0061632">
    <property type="term" value="F:RNA lariat debranching enzyme activator activity"/>
    <property type="evidence" value="ECO:0007669"/>
    <property type="project" value="TreeGrafter"/>
</dbReference>
<dbReference type="InterPro" id="IPR040194">
    <property type="entry name" value="Cwf19-like"/>
</dbReference>
<proteinExistence type="inferred from homology"/>
<reference evidence="5" key="1">
    <citation type="submission" date="2021-01" db="UniProtKB">
        <authorList>
            <consortium name="EnsemblMetazoa"/>
        </authorList>
    </citation>
    <scope>IDENTIFICATION</scope>
</reference>
<dbReference type="PANTHER" id="PTHR12072">
    <property type="entry name" value="CWF19, CELL CYCLE CONTROL PROTEIN"/>
    <property type="match status" value="1"/>
</dbReference>
<feature type="domain" description="Cwf19-like protein C-terminal" evidence="3">
    <location>
        <begin position="429"/>
        <end position="518"/>
    </location>
</feature>
<dbReference type="InterPro" id="IPR006767">
    <property type="entry name" value="Cwf19-like_C_dom-2"/>
</dbReference>
<accession>A0A7M5XJ70</accession>
<evidence type="ECO:0000259" key="3">
    <source>
        <dbReference type="Pfam" id="PF04676"/>
    </source>
</evidence>
<dbReference type="RefSeq" id="XP_066929063.1">
    <property type="nucleotide sequence ID" value="XM_067072962.1"/>
</dbReference>
<evidence type="ECO:0000313" key="6">
    <source>
        <dbReference type="Proteomes" id="UP000594262"/>
    </source>
</evidence>
<sequence length="521" mass="60239">MATSLKILVCGSVDGNFSKFFKKISSIQKKNGPFEMVLCCGQFFSDDPSCEQNWKKILNKKPSVDVPVYILGPTTKVQEKYFQSEKIEDGQEIYDNVLHLGRKGIFKTSSGLSIAYVSGNENKTQNTLSFTKFDIDKLKEQIMRDDQFNGVDILMTSSWPKGMDSVLRVEEAPSSQLLSELTLLLKPRYHFTCHHERYFEAPPYRNHEILQGEQRHVSRFVSMAPIVNENNQKGLYAFSITPMSICDRNELIKQPEVVIPCPYKKINKTKENASEEENQQFFFRTDDRKRKHGSNDEGKTKKTPKGPPPLSADCWFCLGSKNVEKHLVISVGEQCYVALAKGALNEDHILICPIAHHNATSVLPDDVRMEMEKYKDCVRKMFEKEKKTIVMFERNFYTQHLQLQVVGVRKSLEENIETSFEECAQEYCMELMRIPEEKDLTEMVAITTPYFYAEVGEETRFLHKVKGKMPLQFGREVLAGENVLDMTDRVDWKSCKLNREEEVSQAKAFRKRFQPYDFNFN</sequence>
<feature type="compositionally biased region" description="Basic and acidic residues" evidence="2">
    <location>
        <begin position="284"/>
        <end position="300"/>
    </location>
</feature>
<evidence type="ECO:0008006" key="7">
    <source>
        <dbReference type="Google" id="ProtNLM"/>
    </source>
</evidence>